<gene>
    <name evidence="2" type="ORF">L873DRAFT_1837774</name>
</gene>
<protein>
    <submittedName>
        <fullName evidence="2">Uncharacterized protein</fullName>
    </submittedName>
</protein>
<feature type="compositionally biased region" description="Polar residues" evidence="1">
    <location>
        <begin position="491"/>
        <end position="502"/>
    </location>
</feature>
<organism evidence="2 3">
    <name type="scientific">Choiromyces venosus 120613-1</name>
    <dbReference type="NCBI Taxonomy" id="1336337"/>
    <lineage>
        <taxon>Eukaryota</taxon>
        <taxon>Fungi</taxon>
        <taxon>Dikarya</taxon>
        <taxon>Ascomycota</taxon>
        <taxon>Pezizomycotina</taxon>
        <taxon>Pezizomycetes</taxon>
        <taxon>Pezizales</taxon>
        <taxon>Tuberaceae</taxon>
        <taxon>Choiromyces</taxon>
    </lineage>
</organism>
<feature type="compositionally biased region" description="Basic and acidic residues" evidence="1">
    <location>
        <begin position="808"/>
        <end position="850"/>
    </location>
</feature>
<feature type="region of interest" description="Disordered" evidence="1">
    <location>
        <begin position="1312"/>
        <end position="1372"/>
    </location>
</feature>
<feature type="region of interest" description="Disordered" evidence="1">
    <location>
        <begin position="1399"/>
        <end position="1487"/>
    </location>
</feature>
<feature type="compositionally biased region" description="Acidic residues" evidence="1">
    <location>
        <begin position="1473"/>
        <end position="1487"/>
    </location>
</feature>
<feature type="compositionally biased region" description="Polar residues" evidence="1">
    <location>
        <begin position="284"/>
        <end position="306"/>
    </location>
</feature>
<feature type="compositionally biased region" description="Polar residues" evidence="1">
    <location>
        <begin position="931"/>
        <end position="942"/>
    </location>
</feature>
<feature type="region of interest" description="Disordered" evidence="1">
    <location>
        <begin position="1113"/>
        <end position="1183"/>
    </location>
</feature>
<feature type="region of interest" description="Disordered" evidence="1">
    <location>
        <begin position="281"/>
        <end position="942"/>
    </location>
</feature>
<dbReference type="Proteomes" id="UP000276215">
    <property type="component" value="Unassembled WGS sequence"/>
</dbReference>
<accession>A0A3N4JJ88</accession>
<feature type="region of interest" description="Disordered" evidence="1">
    <location>
        <begin position="1588"/>
        <end position="1607"/>
    </location>
</feature>
<dbReference type="STRING" id="1336337.A0A3N4JJ88"/>
<evidence type="ECO:0000256" key="1">
    <source>
        <dbReference type="SAM" id="MobiDB-lite"/>
    </source>
</evidence>
<keyword evidence="3" id="KW-1185">Reference proteome</keyword>
<feature type="compositionally biased region" description="Polar residues" evidence="1">
    <location>
        <begin position="1150"/>
        <end position="1162"/>
    </location>
</feature>
<feature type="compositionally biased region" description="Basic and acidic residues" evidence="1">
    <location>
        <begin position="1424"/>
        <end position="1436"/>
    </location>
</feature>
<dbReference type="OrthoDB" id="5374844at2759"/>
<evidence type="ECO:0000313" key="2">
    <source>
        <dbReference type="EMBL" id="RPA93944.1"/>
    </source>
</evidence>
<feature type="compositionally biased region" description="Low complexity" evidence="1">
    <location>
        <begin position="318"/>
        <end position="331"/>
    </location>
</feature>
<reference evidence="2 3" key="1">
    <citation type="journal article" date="2018" name="Nat. Ecol. Evol.">
        <title>Pezizomycetes genomes reveal the molecular basis of ectomycorrhizal truffle lifestyle.</title>
        <authorList>
            <person name="Murat C."/>
            <person name="Payen T."/>
            <person name="Noel B."/>
            <person name="Kuo A."/>
            <person name="Morin E."/>
            <person name="Chen J."/>
            <person name="Kohler A."/>
            <person name="Krizsan K."/>
            <person name="Balestrini R."/>
            <person name="Da Silva C."/>
            <person name="Montanini B."/>
            <person name="Hainaut M."/>
            <person name="Levati E."/>
            <person name="Barry K.W."/>
            <person name="Belfiori B."/>
            <person name="Cichocki N."/>
            <person name="Clum A."/>
            <person name="Dockter R.B."/>
            <person name="Fauchery L."/>
            <person name="Guy J."/>
            <person name="Iotti M."/>
            <person name="Le Tacon F."/>
            <person name="Lindquist E.A."/>
            <person name="Lipzen A."/>
            <person name="Malagnac F."/>
            <person name="Mello A."/>
            <person name="Molinier V."/>
            <person name="Miyauchi S."/>
            <person name="Poulain J."/>
            <person name="Riccioni C."/>
            <person name="Rubini A."/>
            <person name="Sitrit Y."/>
            <person name="Splivallo R."/>
            <person name="Traeger S."/>
            <person name="Wang M."/>
            <person name="Zifcakova L."/>
            <person name="Wipf D."/>
            <person name="Zambonelli A."/>
            <person name="Paolocci F."/>
            <person name="Nowrousian M."/>
            <person name="Ottonello S."/>
            <person name="Baldrian P."/>
            <person name="Spatafora J.W."/>
            <person name="Henrissat B."/>
            <person name="Nagy L.G."/>
            <person name="Aury J.M."/>
            <person name="Wincker P."/>
            <person name="Grigoriev I.V."/>
            <person name="Bonfante P."/>
            <person name="Martin F.M."/>
        </authorList>
    </citation>
    <scope>NUCLEOTIDE SEQUENCE [LARGE SCALE GENOMIC DNA]</scope>
    <source>
        <strain evidence="2 3">120613-1</strain>
    </source>
</reference>
<feature type="compositionally biased region" description="Basic and acidic residues" evidence="1">
    <location>
        <begin position="874"/>
        <end position="904"/>
    </location>
</feature>
<feature type="compositionally biased region" description="Basic and acidic residues" evidence="1">
    <location>
        <begin position="1218"/>
        <end position="1236"/>
    </location>
</feature>
<sequence length="1617" mass="178059">MLKIVAGKIIWQSIRSSGVVGDIRKRLEIFWAQDSIDFSKDFPMEPGSQWDGGFAQFVTRLEEDLDDPDIGLFPIAFNAYQVRLGESEPQAFGRGAVSISIGELFSIYIPPNSDGSCEWIDLKITNITKIEPINEAVPGDLKGQLRYLKLHLSDSSNNGYLYLISMRPSSKFDRIMVSCYAEEADDIVENVERCRGLMLSSKQGDAPHISAVSGMLVNPEISQSQKEKEEELQKRRGYVLDAVNSPAGAEATPSGQSESGEILSINTPDLQNNYDVASSPIIRRSSQVGSPVGTTSIEVPRLSSTETRPKEIQEATFDSSLLSSPPDSAADIVSSREDHSSDPREHSNVQSRFFRNRERNPVENTRSPGPGENKPNKANEEPTDGLLSVLQRIPSLIPLEEIKKRGKLKDRLANERGEIPTPPSPQKRNTGRKRATAKQPVESARPAKTTKSVSRKAKDAGTTKSIKPVTQRKKPEPLPISDDIWELPLSSPVSQEARSGTKAQKRTAGINQKTKPVPKPTETVKGQLTAGGKVVPVKRGRGKGRSYKSKAYVTNSSGEESTPYSGSEPLEPAVPRTPEGKGTEKAAPILQPKALTKTVQTTKPSGAQTNLRRSLRERKPPKFAPIPPFVEESEGEEQAEYSPRETPTGLLSPEKIQKPVKGNKRALPEAYKIDPPIKKRKDVPVPPSIDAPEASDTGRKVVPNKASVAQQGKNQKDTREPRVVKEKTSPVAPEHVRDDKTTAMSSKRKAGKPSVTPKEPVRSSHKRQRTSPPKAIGNGKRGGSRAFTLDASDSPETTIFLSQIDGPPKSRDSSHEGPDLDRRVTDNDDAHMPLDKREYVKNKGNIEEGRTSNIISLPGSPEPISHLPQTAQKVPKDLDDASKKAPTHDRESQKHGHSSLEHFPRPLLSPETMDYLGKTLSNADIPGESGPSRSPTTLHSPQMNLEKKATATSVHVPRELAPHVTSNLVDASTSTADLSEISIMSTSRSRTSSPPPPQLAGENCFTIQKQMPSVTSPMVHLKGKVTASRAVSANAVSKAAINEPTLLSPIKFSKNNSFTGPTNLSATSDEELSIPNDRVNLSTTQRLQSLLILSEGDEDIVVWEPKEKKEVFTTLQRTETGHTEVDENGSPSKPDAPKPSTRPKKISWEILNQSKEPVSESSQKSETEKNMFANNSPKILGGRGASLGRQLFAEQTYLVGTRAKGGKPKNPKISTGDEGGRGHFKYKDRETRHIGEPKNGSTELPKPFEKLRETIKDVISISSTSPSPALPLSLLLRKPDRIYQASEPSEDSDDAESMELATAKVLRIIANRGTSIPKPSPPVLRYPKPKGQSIRNRMRKPEENNNLAQGRRVEVANTEEGPSEDTTLIKKGHSEIHFSKMLQKRRFVKIERPLYHENLPNQQLTEEHSMGASRVFPMKGGRARKQERIEDSNHDELDGDTEIEDSTSVYTDENGPGINPDTDSDSGSSESSNSEDEGEDSQEEEEDAHIIWRKSLPGHLKETLSALEQITRGLVKYLMCSEELAIEMIEDFEARGNKLIQALDDSHTQEYEEFLENLEEAKKAIAAKAEELDQVIRNGLDSIERKEEEWRNSQMDGGGEHQKLDDEIEKMLMDTDV</sequence>
<proteinExistence type="predicted"/>
<feature type="compositionally biased region" description="Polar residues" evidence="1">
    <location>
        <begin position="552"/>
        <end position="565"/>
    </location>
</feature>
<feature type="compositionally biased region" description="Basic residues" evidence="1">
    <location>
        <begin position="536"/>
        <end position="548"/>
    </location>
</feature>
<name>A0A3N4JJ88_9PEZI</name>
<feature type="compositionally biased region" description="Basic and acidic residues" evidence="1">
    <location>
        <begin position="334"/>
        <end position="347"/>
    </location>
</feature>
<feature type="compositionally biased region" description="Polar residues" evidence="1">
    <location>
        <begin position="597"/>
        <end position="612"/>
    </location>
</feature>
<feature type="compositionally biased region" description="Basic and acidic residues" evidence="1">
    <location>
        <begin position="714"/>
        <end position="741"/>
    </location>
</feature>
<feature type="region of interest" description="Disordered" evidence="1">
    <location>
        <begin position="1199"/>
        <end position="1247"/>
    </location>
</feature>
<evidence type="ECO:0000313" key="3">
    <source>
        <dbReference type="Proteomes" id="UP000276215"/>
    </source>
</evidence>
<feature type="compositionally biased region" description="Basic and acidic residues" evidence="1">
    <location>
        <begin position="1598"/>
        <end position="1607"/>
    </location>
</feature>
<dbReference type="EMBL" id="ML120444">
    <property type="protein sequence ID" value="RPA93944.1"/>
    <property type="molecule type" value="Genomic_DNA"/>
</dbReference>
<feature type="compositionally biased region" description="Basic and acidic residues" evidence="1">
    <location>
        <begin position="409"/>
        <end position="418"/>
    </location>
</feature>